<dbReference type="InterPro" id="IPR003598">
    <property type="entry name" value="Ig_sub2"/>
</dbReference>
<evidence type="ECO:0000259" key="5">
    <source>
        <dbReference type="PROSITE" id="PS50835"/>
    </source>
</evidence>
<dbReference type="Gene3D" id="2.60.40.10">
    <property type="entry name" value="Immunoglobulins"/>
    <property type="match status" value="2"/>
</dbReference>
<organism evidence="6 7">
    <name type="scientific">Myripristis murdjan</name>
    <name type="common">pinecone soldierfish</name>
    <dbReference type="NCBI Taxonomy" id="586833"/>
    <lineage>
        <taxon>Eukaryota</taxon>
        <taxon>Metazoa</taxon>
        <taxon>Chordata</taxon>
        <taxon>Craniata</taxon>
        <taxon>Vertebrata</taxon>
        <taxon>Euteleostomi</taxon>
        <taxon>Actinopterygii</taxon>
        <taxon>Neopterygii</taxon>
        <taxon>Teleostei</taxon>
        <taxon>Neoteleostei</taxon>
        <taxon>Acanthomorphata</taxon>
        <taxon>Holocentriformes</taxon>
        <taxon>Holocentridae</taxon>
        <taxon>Myripristis</taxon>
    </lineage>
</organism>
<protein>
    <recommendedName>
        <fullName evidence="5">Ig-like domain-containing protein</fullName>
    </recommendedName>
</protein>
<dbReference type="InterPro" id="IPR013151">
    <property type="entry name" value="Immunoglobulin_dom"/>
</dbReference>
<dbReference type="InterPro" id="IPR036179">
    <property type="entry name" value="Ig-like_dom_sf"/>
</dbReference>
<keyword evidence="4" id="KW-0732">Signal</keyword>
<dbReference type="Pfam" id="PF00047">
    <property type="entry name" value="ig"/>
    <property type="match status" value="1"/>
</dbReference>
<dbReference type="AlphaFoldDB" id="A0A667YEH2"/>
<keyword evidence="1" id="KW-0393">Immunoglobulin domain</keyword>
<feature type="chain" id="PRO_5025527964" description="Ig-like domain-containing protein" evidence="4">
    <location>
        <begin position="19"/>
        <end position="298"/>
    </location>
</feature>
<feature type="signal peptide" evidence="4">
    <location>
        <begin position="1"/>
        <end position="18"/>
    </location>
</feature>
<dbReference type="Pfam" id="PF13927">
    <property type="entry name" value="Ig_3"/>
    <property type="match status" value="1"/>
</dbReference>
<evidence type="ECO:0000256" key="1">
    <source>
        <dbReference type="ARBA" id="ARBA00023319"/>
    </source>
</evidence>
<name>A0A667YEH2_9TELE</name>
<dbReference type="Ensembl" id="ENSMMDT00005029434.1">
    <property type="protein sequence ID" value="ENSMMDP00005028750.1"/>
    <property type="gene ID" value="ENSMMDG00005013705.1"/>
</dbReference>
<keyword evidence="7" id="KW-1185">Reference proteome</keyword>
<dbReference type="GeneTree" id="ENSGT00510000054197"/>
<dbReference type="SMART" id="SM00408">
    <property type="entry name" value="IGc2"/>
    <property type="match status" value="2"/>
</dbReference>
<feature type="domain" description="Ig-like" evidence="5">
    <location>
        <begin position="93"/>
        <end position="177"/>
    </location>
</feature>
<proteinExistence type="predicted"/>
<keyword evidence="3" id="KW-0812">Transmembrane</keyword>
<dbReference type="PROSITE" id="PS50835">
    <property type="entry name" value="IG_LIKE"/>
    <property type="match status" value="1"/>
</dbReference>
<dbReference type="Proteomes" id="UP000472263">
    <property type="component" value="Chromosome 16"/>
</dbReference>
<dbReference type="SUPFAM" id="SSF48726">
    <property type="entry name" value="Immunoglobulin"/>
    <property type="match status" value="2"/>
</dbReference>
<dbReference type="InterPro" id="IPR013783">
    <property type="entry name" value="Ig-like_fold"/>
</dbReference>
<evidence type="ECO:0000313" key="6">
    <source>
        <dbReference type="Ensembl" id="ENSMMDP00005028750.1"/>
    </source>
</evidence>
<sequence length="298" mass="32827">MKTIMWLGFVLAALSAGGEEFIVKRGQTITIKCGGSSKDSPKTLETIKTSITDNQICGGDTAKRSRLTQNNLLIQNVQDTDAGAYTCYLDHKPHKHKLYVLSVSLSPNNELQQGSEATLQCDVSGLDVPPTVEWESPQKTLEGSETVQLKPVETSHAGLWTCKISHGESVQARSRLDQFVGFVGFVFDSLFLPPSVIHYMFVGHPNATEKFNEKPQLLLGLSMWMWIAIGLGSLALVVLVVFVIVLDRKIKKRRVRKLSQKSVKTSLPCPLYHSPTAAAPPPQGQRRVKPSAPPLQQR</sequence>
<reference evidence="6" key="1">
    <citation type="submission" date="2019-06" db="EMBL/GenBank/DDBJ databases">
        <authorList>
            <consortium name="Wellcome Sanger Institute Data Sharing"/>
        </authorList>
    </citation>
    <scope>NUCLEOTIDE SEQUENCE [LARGE SCALE GENOMIC DNA]</scope>
</reference>
<dbReference type="InterPro" id="IPR007110">
    <property type="entry name" value="Ig-like_dom"/>
</dbReference>
<evidence type="ECO:0000256" key="3">
    <source>
        <dbReference type="SAM" id="Phobius"/>
    </source>
</evidence>
<evidence type="ECO:0000256" key="4">
    <source>
        <dbReference type="SAM" id="SignalP"/>
    </source>
</evidence>
<dbReference type="InterPro" id="IPR003599">
    <property type="entry name" value="Ig_sub"/>
</dbReference>
<keyword evidence="3" id="KW-0472">Membrane</keyword>
<evidence type="ECO:0000256" key="2">
    <source>
        <dbReference type="SAM" id="MobiDB-lite"/>
    </source>
</evidence>
<feature type="transmembrane region" description="Helical" evidence="3">
    <location>
        <begin position="223"/>
        <end position="246"/>
    </location>
</feature>
<feature type="region of interest" description="Disordered" evidence="2">
    <location>
        <begin position="267"/>
        <end position="298"/>
    </location>
</feature>
<dbReference type="PANTHER" id="PTHR11422:SF0">
    <property type="entry name" value="T-CELL SURFACE GLYCOPROTEIN CD4"/>
    <property type="match status" value="1"/>
</dbReference>
<evidence type="ECO:0000313" key="7">
    <source>
        <dbReference type="Proteomes" id="UP000472263"/>
    </source>
</evidence>
<dbReference type="InParanoid" id="A0A667YEH2"/>
<dbReference type="PANTHER" id="PTHR11422">
    <property type="entry name" value="T-CELL SURFACE GLYCOPROTEIN CD4"/>
    <property type="match status" value="1"/>
</dbReference>
<reference evidence="6" key="2">
    <citation type="submission" date="2025-08" db="UniProtKB">
        <authorList>
            <consortium name="Ensembl"/>
        </authorList>
    </citation>
    <scope>IDENTIFICATION</scope>
</reference>
<reference evidence="6" key="3">
    <citation type="submission" date="2025-09" db="UniProtKB">
        <authorList>
            <consortium name="Ensembl"/>
        </authorList>
    </citation>
    <scope>IDENTIFICATION</scope>
</reference>
<keyword evidence="3" id="KW-1133">Transmembrane helix</keyword>
<dbReference type="SMART" id="SM00409">
    <property type="entry name" value="IG"/>
    <property type="match status" value="2"/>
</dbReference>
<accession>A0A667YEH2</accession>